<keyword evidence="3" id="KW-1185">Reference proteome</keyword>
<evidence type="ECO:0000313" key="3">
    <source>
        <dbReference type="Proteomes" id="UP000007305"/>
    </source>
</evidence>
<name>A0A804RAT6_MAIZE</name>
<organism evidence="2 3">
    <name type="scientific">Zea mays</name>
    <name type="common">Maize</name>
    <dbReference type="NCBI Taxonomy" id="4577"/>
    <lineage>
        <taxon>Eukaryota</taxon>
        <taxon>Viridiplantae</taxon>
        <taxon>Streptophyta</taxon>
        <taxon>Embryophyta</taxon>
        <taxon>Tracheophyta</taxon>
        <taxon>Spermatophyta</taxon>
        <taxon>Magnoliopsida</taxon>
        <taxon>Liliopsida</taxon>
        <taxon>Poales</taxon>
        <taxon>Poaceae</taxon>
        <taxon>PACMAD clade</taxon>
        <taxon>Panicoideae</taxon>
        <taxon>Andropogonodae</taxon>
        <taxon>Andropogoneae</taxon>
        <taxon>Tripsacinae</taxon>
        <taxon>Zea</taxon>
    </lineage>
</organism>
<feature type="compositionally biased region" description="Low complexity" evidence="1">
    <location>
        <begin position="141"/>
        <end position="151"/>
    </location>
</feature>
<protein>
    <submittedName>
        <fullName evidence="2">Uncharacterized protein</fullName>
    </submittedName>
</protein>
<evidence type="ECO:0000313" key="2">
    <source>
        <dbReference type="EnsemblPlants" id="Zm00001eb396530_P001"/>
    </source>
</evidence>
<dbReference type="PANTHER" id="PTHR45290">
    <property type="entry name" value="OS03G0300300 PROTEIN"/>
    <property type="match status" value="1"/>
</dbReference>
<reference evidence="2" key="2">
    <citation type="submission" date="2019-07" db="EMBL/GenBank/DDBJ databases">
        <authorList>
            <person name="Seetharam A."/>
            <person name="Woodhouse M."/>
            <person name="Cannon E."/>
        </authorList>
    </citation>
    <scope>NUCLEOTIDE SEQUENCE [LARGE SCALE GENOMIC DNA]</scope>
    <source>
        <strain evidence="2">cv. B73</strain>
    </source>
</reference>
<accession>A0A804RAT6</accession>
<dbReference type="InParanoid" id="A0A804RAT6"/>
<feature type="region of interest" description="Disordered" evidence="1">
    <location>
        <begin position="113"/>
        <end position="158"/>
    </location>
</feature>
<reference evidence="2" key="3">
    <citation type="submission" date="2021-05" db="UniProtKB">
        <authorList>
            <consortium name="EnsemblPlants"/>
        </authorList>
    </citation>
    <scope>IDENTIFICATION</scope>
    <source>
        <strain evidence="2">cv. B73</strain>
    </source>
</reference>
<dbReference type="PANTHER" id="PTHR45290:SF1">
    <property type="entry name" value="OS03G0300300 PROTEIN"/>
    <property type="match status" value="1"/>
</dbReference>
<dbReference type="AlphaFoldDB" id="A0A804RAT6"/>
<dbReference type="EnsemblPlants" id="Zm00001eb396530_T001">
    <property type="protein sequence ID" value="Zm00001eb396530_P001"/>
    <property type="gene ID" value="Zm00001eb396530"/>
</dbReference>
<sequence length="158" mass="17647">MSSLRFIVTSPVTATRSIHKRVSVQRIEDDSICIEDMMRECGIIDTRVDDSMKGHPGIPSDIFVRSMRGHLRSLKPGDACKLLENLVSAWTTRRVQKDTKLLKLSGRLRLIMAQPTSEETRDAAFKSDEEEDEDVDETAFGQDSDSSQNSDDGGDDAK</sequence>
<feature type="compositionally biased region" description="Basic and acidic residues" evidence="1">
    <location>
        <begin position="118"/>
        <end position="127"/>
    </location>
</feature>
<dbReference type="Proteomes" id="UP000007305">
    <property type="component" value="Chromosome 9"/>
</dbReference>
<evidence type="ECO:0000256" key="1">
    <source>
        <dbReference type="SAM" id="MobiDB-lite"/>
    </source>
</evidence>
<proteinExistence type="predicted"/>
<feature type="compositionally biased region" description="Acidic residues" evidence="1">
    <location>
        <begin position="128"/>
        <end position="137"/>
    </location>
</feature>
<reference evidence="3" key="1">
    <citation type="journal article" date="2009" name="Science">
        <title>The B73 maize genome: complexity, diversity, and dynamics.</title>
        <authorList>
            <person name="Schnable P.S."/>
            <person name="Ware D."/>
            <person name="Fulton R.S."/>
            <person name="Stein J.C."/>
            <person name="Wei F."/>
            <person name="Pasternak S."/>
            <person name="Liang C."/>
            <person name="Zhang J."/>
            <person name="Fulton L."/>
            <person name="Graves T.A."/>
            <person name="Minx P."/>
            <person name="Reily A.D."/>
            <person name="Courtney L."/>
            <person name="Kruchowski S.S."/>
            <person name="Tomlinson C."/>
            <person name="Strong C."/>
            <person name="Delehaunty K."/>
            <person name="Fronick C."/>
            <person name="Courtney B."/>
            <person name="Rock S.M."/>
            <person name="Belter E."/>
            <person name="Du F."/>
            <person name="Kim K."/>
            <person name="Abbott R.M."/>
            <person name="Cotton M."/>
            <person name="Levy A."/>
            <person name="Marchetto P."/>
            <person name="Ochoa K."/>
            <person name="Jackson S.M."/>
            <person name="Gillam B."/>
            <person name="Chen W."/>
            <person name="Yan L."/>
            <person name="Higginbotham J."/>
            <person name="Cardenas M."/>
            <person name="Waligorski J."/>
            <person name="Applebaum E."/>
            <person name="Phelps L."/>
            <person name="Falcone J."/>
            <person name="Kanchi K."/>
            <person name="Thane T."/>
            <person name="Scimone A."/>
            <person name="Thane N."/>
            <person name="Henke J."/>
            <person name="Wang T."/>
            <person name="Ruppert J."/>
            <person name="Shah N."/>
            <person name="Rotter K."/>
            <person name="Hodges J."/>
            <person name="Ingenthron E."/>
            <person name="Cordes M."/>
            <person name="Kohlberg S."/>
            <person name="Sgro J."/>
            <person name="Delgado B."/>
            <person name="Mead K."/>
            <person name="Chinwalla A."/>
            <person name="Leonard S."/>
            <person name="Crouse K."/>
            <person name="Collura K."/>
            <person name="Kudrna D."/>
            <person name="Currie J."/>
            <person name="He R."/>
            <person name="Angelova A."/>
            <person name="Rajasekar S."/>
            <person name="Mueller T."/>
            <person name="Lomeli R."/>
            <person name="Scara G."/>
            <person name="Ko A."/>
            <person name="Delaney K."/>
            <person name="Wissotski M."/>
            <person name="Lopez G."/>
            <person name="Campos D."/>
            <person name="Braidotti M."/>
            <person name="Ashley E."/>
            <person name="Golser W."/>
            <person name="Kim H."/>
            <person name="Lee S."/>
            <person name="Lin J."/>
            <person name="Dujmic Z."/>
            <person name="Kim W."/>
            <person name="Talag J."/>
            <person name="Zuccolo A."/>
            <person name="Fan C."/>
            <person name="Sebastian A."/>
            <person name="Kramer M."/>
            <person name="Spiegel L."/>
            <person name="Nascimento L."/>
            <person name="Zutavern T."/>
            <person name="Miller B."/>
            <person name="Ambroise C."/>
            <person name="Muller S."/>
            <person name="Spooner W."/>
            <person name="Narechania A."/>
            <person name="Ren L."/>
            <person name="Wei S."/>
            <person name="Kumari S."/>
            <person name="Faga B."/>
            <person name="Levy M.J."/>
            <person name="McMahan L."/>
            <person name="Van Buren P."/>
            <person name="Vaughn M.W."/>
            <person name="Ying K."/>
            <person name="Yeh C.-T."/>
            <person name="Emrich S.J."/>
            <person name="Jia Y."/>
            <person name="Kalyanaraman A."/>
            <person name="Hsia A.-P."/>
            <person name="Barbazuk W.B."/>
            <person name="Baucom R.S."/>
            <person name="Brutnell T.P."/>
            <person name="Carpita N.C."/>
            <person name="Chaparro C."/>
            <person name="Chia J.-M."/>
            <person name="Deragon J.-M."/>
            <person name="Estill J.C."/>
            <person name="Fu Y."/>
            <person name="Jeddeloh J.A."/>
            <person name="Han Y."/>
            <person name="Lee H."/>
            <person name="Li P."/>
            <person name="Lisch D.R."/>
            <person name="Liu S."/>
            <person name="Liu Z."/>
            <person name="Nagel D.H."/>
            <person name="McCann M.C."/>
            <person name="SanMiguel P."/>
            <person name="Myers A.M."/>
            <person name="Nettleton D."/>
            <person name="Nguyen J."/>
            <person name="Penning B.W."/>
            <person name="Ponnala L."/>
            <person name="Schneider K.L."/>
            <person name="Schwartz D.C."/>
            <person name="Sharma A."/>
            <person name="Soderlund C."/>
            <person name="Springer N.M."/>
            <person name="Sun Q."/>
            <person name="Wang H."/>
            <person name="Waterman M."/>
            <person name="Westerman R."/>
            <person name="Wolfgruber T.K."/>
            <person name="Yang L."/>
            <person name="Yu Y."/>
            <person name="Zhang L."/>
            <person name="Zhou S."/>
            <person name="Zhu Q."/>
            <person name="Bennetzen J.L."/>
            <person name="Dawe R.K."/>
            <person name="Jiang J."/>
            <person name="Jiang N."/>
            <person name="Presting G.G."/>
            <person name="Wessler S.R."/>
            <person name="Aluru S."/>
            <person name="Martienssen R.A."/>
            <person name="Clifton S.W."/>
            <person name="McCombie W.R."/>
            <person name="Wing R.A."/>
            <person name="Wilson R.K."/>
        </authorList>
    </citation>
    <scope>NUCLEOTIDE SEQUENCE [LARGE SCALE GENOMIC DNA]</scope>
    <source>
        <strain evidence="3">cv. B73</strain>
    </source>
</reference>
<dbReference type="Gramene" id="Zm00001eb396530_T001">
    <property type="protein sequence ID" value="Zm00001eb396530_P001"/>
    <property type="gene ID" value="Zm00001eb396530"/>
</dbReference>